<dbReference type="Proteomes" id="UP000054383">
    <property type="component" value="Unassembled WGS sequence"/>
</dbReference>
<feature type="compositionally biased region" description="Polar residues" evidence="1">
    <location>
        <begin position="136"/>
        <end position="149"/>
    </location>
</feature>
<evidence type="ECO:0000313" key="2">
    <source>
        <dbReference type="EMBL" id="CRG85527.1"/>
    </source>
</evidence>
<keyword evidence="3" id="KW-1185">Reference proteome</keyword>
<dbReference type="OrthoDB" id="5407351at2759"/>
<evidence type="ECO:0008006" key="4">
    <source>
        <dbReference type="Google" id="ProtNLM"/>
    </source>
</evidence>
<dbReference type="Gene3D" id="6.10.280.230">
    <property type="match status" value="1"/>
</dbReference>
<dbReference type="AlphaFoldDB" id="A0A0U1LQB7"/>
<feature type="region of interest" description="Disordered" evidence="1">
    <location>
        <begin position="208"/>
        <end position="229"/>
    </location>
</feature>
<evidence type="ECO:0000256" key="1">
    <source>
        <dbReference type="SAM" id="MobiDB-lite"/>
    </source>
</evidence>
<reference evidence="2 3" key="1">
    <citation type="submission" date="2015-04" db="EMBL/GenBank/DDBJ databases">
        <authorList>
            <person name="Syromyatnikov M.Y."/>
            <person name="Popov V.N."/>
        </authorList>
    </citation>
    <scope>NUCLEOTIDE SEQUENCE [LARGE SCALE GENOMIC DNA]</scope>
    <source>
        <strain evidence="2">WF-38-12</strain>
    </source>
</reference>
<protein>
    <recommendedName>
        <fullName evidence="4">Peroxin 20</fullName>
    </recommendedName>
</protein>
<dbReference type="EMBL" id="CVMT01000002">
    <property type="protein sequence ID" value="CRG85527.1"/>
    <property type="molecule type" value="Genomic_DNA"/>
</dbReference>
<feature type="region of interest" description="Disordered" evidence="1">
    <location>
        <begin position="108"/>
        <end position="149"/>
    </location>
</feature>
<evidence type="ECO:0000313" key="3">
    <source>
        <dbReference type="Proteomes" id="UP000054383"/>
    </source>
</evidence>
<feature type="region of interest" description="Disordered" evidence="1">
    <location>
        <begin position="245"/>
        <end position="264"/>
    </location>
</feature>
<accession>A0A0U1LQB7</accession>
<sequence length="402" mass="44661">MADALCGPSNALQNFQKHTAVDRTLQQDRLINRQSPGQQGFRSQNLNANVLDSEFQAFENNFAGNAPMLEQPGAFNAPVHAPSHPAFAADASDWASDFQNLRLSGPSQNIHQQQLRQGPAPNAVHSNGWQHEFSRHQQQNSQNPMAQSTPMANFQTPFQPSYHMNTGIMGQFPTNQGPVQANLNHAKEPAAFDESAFEAAFEHVQAEMDQQQTTAEQAQSTGLDETQIDSECTDLEVDDQIRIGSDLITNNTDTNDQEQKQDPDELARTAGNLLESLSHENSKKFQESNFLALMRRIRDREVHIEGDEFRESSQPLHPGGRSYPGTFDARKTRVDEDRPTADPQHRIGLGEQKDAKNREGPITLPFVRPSVGKPCYKGAAIAPKHGTVSPLNCTYDFWTIPV</sequence>
<dbReference type="OMA" id="SGEKWQN"/>
<name>A0A0U1LQB7_TALIS</name>
<gene>
    <name evidence="2" type="ORF">PISL3812_02579</name>
</gene>
<dbReference type="STRING" id="28573.A0A0U1LQB7"/>
<feature type="region of interest" description="Disordered" evidence="1">
    <location>
        <begin position="334"/>
        <end position="362"/>
    </location>
</feature>
<feature type="compositionally biased region" description="Basic and acidic residues" evidence="1">
    <location>
        <begin position="334"/>
        <end position="345"/>
    </location>
</feature>
<organism evidence="2 3">
    <name type="scientific">Talaromyces islandicus</name>
    <name type="common">Penicillium islandicum</name>
    <dbReference type="NCBI Taxonomy" id="28573"/>
    <lineage>
        <taxon>Eukaryota</taxon>
        <taxon>Fungi</taxon>
        <taxon>Dikarya</taxon>
        <taxon>Ascomycota</taxon>
        <taxon>Pezizomycotina</taxon>
        <taxon>Eurotiomycetes</taxon>
        <taxon>Eurotiomycetidae</taxon>
        <taxon>Eurotiales</taxon>
        <taxon>Trichocomaceae</taxon>
        <taxon>Talaromyces</taxon>
        <taxon>Talaromyces sect. Islandici</taxon>
    </lineage>
</organism>
<proteinExistence type="predicted"/>
<feature type="compositionally biased region" description="Low complexity" evidence="1">
    <location>
        <begin position="208"/>
        <end position="219"/>
    </location>
</feature>